<dbReference type="RefSeq" id="WP_129723106.1">
    <property type="nucleotide sequence ID" value="NZ_CP101808.1"/>
</dbReference>
<reference evidence="5" key="1">
    <citation type="submission" date="2022-07" db="EMBL/GenBank/DDBJ databases">
        <title>Complete genome of Mycoplasma equigenitalium type strain T37.</title>
        <authorList>
            <person name="Spergser J."/>
        </authorList>
    </citation>
    <scope>NUCLEOTIDE SEQUENCE</scope>
    <source>
        <strain evidence="5">T37</strain>
    </source>
</reference>
<dbReference type="PIRSF" id="PIRSF028345">
    <property type="entry name" value="UCP028345"/>
    <property type="match status" value="1"/>
</dbReference>
<dbReference type="InterPro" id="IPR050212">
    <property type="entry name" value="Ntdp-like"/>
</dbReference>
<keyword evidence="2" id="KW-0378">Hydrolase</keyword>
<evidence type="ECO:0000259" key="4">
    <source>
        <dbReference type="Pfam" id="PF04167"/>
    </source>
</evidence>
<name>A0ABY5J0J3_9BACT</name>
<evidence type="ECO:0000256" key="1">
    <source>
        <dbReference type="ARBA" id="ARBA00022723"/>
    </source>
</evidence>
<keyword evidence="1" id="KW-0479">Metal-binding</keyword>
<dbReference type="InterPro" id="IPR007295">
    <property type="entry name" value="DUF402"/>
</dbReference>
<dbReference type="SUPFAM" id="SSF159234">
    <property type="entry name" value="FomD-like"/>
    <property type="match status" value="1"/>
</dbReference>
<dbReference type="Proteomes" id="UP001059576">
    <property type="component" value="Chromosome"/>
</dbReference>
<proteinExistence type="predicted"/>
<dbReference type="EMBL" id="CP101808">
    <property type="protein sequence ID" value="UUD36778.1"/>
    <property type="molecule type" value="Genomic_DNA"/>
</dbReference>
<sequence>MENNLRIGDYINVQAYKHNGVLYRQWNGIKVLDITDDFVILFVKKTKVAQKTGKKWTFNDTGLWFFSRKELFNCIITIKANGWYNYINIASKFIFEDNTIKYVDYDLDIKVYPQDSLRIVDRNEFTENRKKYKYPDSLVKNLYKQLEKLVNYYYNSEGVFNEDFVNKKLSDARDDKLLINVALFRRRGSRKE</sequence>
<feature type="domain" description="DUF402" evidence="4">
    <location>
        <begin position="20"/>
        <end position="155"/>
    </location>
</feature>
<accession>A0ABY5J0J3</accession>
<dbReference type="InterPro" id="IPR016882">
    <property type="entry name" value="SA1684"/>
</dbReference>
<organism evidence="5 6">
    <name type="scientific">Mycoplasmopsis equigenitalium</name>
    <dbReference type="NCBI Taxonomy" id="114883"/>
    <lineage>
        <taxon>Bacteria</taxon>
        <taxon>Bacillati</taxon>
        <taxon>Mycoplasmatota</taxon>
        <taxon>Mycoplasmoidales</taxon>
        <taxon>Metamycoplasmataceae</taxon>
        <taxon>Mycoplasmopsis</taxon>
    </lineage>
</organism>
<evidence type="ECO:0000256" key="2">
    <source>
        <dbReference type="ARBA" id="ARBA00022801"/>
    </source>
</evidence>
<evidence type="ECO:0000313" key="5">
    <source>
        <dbReference type="EMBL" id="UUD36778.1"/>
    </source>
</evidence>
<dbReference type="InterPro" id="IPR035930">
    <property type="entry name" value="FomD-like_sf"/>
</dbReference>
<dbReference type="PANTHER" id="PTHR39159">
    <property type="match status" value="1"/>
</dbReference>
<evidence type="ECO:0000256" key="3">
    <source>
        <dbReference type="ARBA" id="ARBA00022842"/>
    </source>
</evidence>
<evidence type="ECO:0000313" key="6">
    <source>
        <dbReference type="Proteomes" id="UP001059576"/>
    </source>
</evidence>
<dbReference type="Pfam" id="PF04167">
    <property type="entry name" value="DUF402"/>
    <property type="match status" value="1"/>
</dbReference>
<gene>
    <name evidence="5" type="ORF">NPA09_02675</name>
</gene>
<keyword evidence="3" id="KW-0460">Magnesium</keyword>
<protein>
    <submittedName>
        <fullName evidence="5">DUF402 domain-containing protein</fullName>
    </submittedName>
</protein>
<dbReference type="Gene3D" id="2.40.380.10">
    <property type="entry name" value="FomD-like"/>
    <property type="match status" value="1"/>
</dbReference>
<keyword evidence="6" id="KW-1185">Reference proteome</keyword>
<dbReference type="PANTHER" id="PTHR39159:SF1">
    <property type="entry name" value="UPF0374 PROTEIN YGAC"/>
    <property type="match status" value="1"/>
</dbReference>